<dbReference type="EMBL" id="CP130318">
    <property type="protein sequence ID" value="WNQ10968.1"/>
    <property type="molecule type" value="Genomic_DNA"/>
</dbReference>
<sequence>MTKTEMLGRRSEILKRTIGSLIVKDNQQGLDHQESHFLRNMVKELHQNEHELLASRSGS</sequence>
<evidence type="ECO:0000313" key="1">
    <source>
        <dbReference type="EMBL" id="WNQ10968.1"/>
    </source>
</evidence>
<protein>
    <submittedName>
        <fullName evidence="1">Uncharacterized protein</fullName>
    </submittedName>
</protein>
<dbReference type="AlphaFoldDB" id="A0AA96LDB9"/>
<reference evidence="1 2" key="1">
    <citation type="submission" date="2022-02" db="EMBL/GenBank/DDBJ databases">
        <title>Paenibacillus sp. MBLB1776 Whole Genome Shotgun Sequencing.</title>
        <authorList>
            <person name="Hwang C.Y."/>
            <person name="Cho E.-S."/>
            <person name="Seo M.-J."/>
        </authorList>
    </citation>
    <scope>NUCLEOTIDE SEQUENCE [LARGE SCALE GENOMIC DNA]</scope>
    <source>
        <strain evidence="1 2">MBLB1776</strain>
    </source>
</reference>
<organism evidence="1 2">
    <name type="scientific">Paenibacillus aurantius</name>
    <dbReference type="NCBI Taxonomy" id="2918900"/>
    <lineage>
        <taxon>Bacteria</taxon>
        <taxon>Bacillati</taxon>
        <taxon>Bacillota</taxon>
        <taxon>Bacilli</taxon>
        <taxon>Bacillales</taxon>
        <taxon>Paenibacillaceae</taxon>
        <taxon>Paenibacillus</taxon>
    </lineage>
</organism>
<gene>
    <name evidence="1" type="ORF">MJA45_25685</name>
</gene>
<dbReference type="Proteomes" id="UP001305702">
    <property type="component" value="Chromosome"/>
</dbReference>
<accession>A0AA96LDB9</accession>
<evidence type="ECO:0000313" key="2">
    <source>
        <dbReference type="Proteomes" id="UP001305702"/>
    </source>
</evidence>
<dbReference type="RefSeq" id="WP_315604744.1">
    <property type="nucleotide sequence ID" value="NZ_CP130318.1"/>
</dbReference>
<name>A0AA96LDB9_9BACL</name>
<keyword evidence="2" id="KW-1185">Reference proteome</keyword>
<dbReference type="KEGG" id="paun:MJA45_25685"/>
<proteinExistence type="predicted"/>